<dbReference type="Pfam" id="PF05025">
    <property type="entry name" value="RbsD_FucU"/>
    <property type="match status" value="1"/>
</dbReference>
<dbReference type="EMBL" id="JBHLUH010000023">
    <property type="protein sequence ID" value="MFC0528999.1"/>
    <property type="molecule type" value="Genomic_DNA"/>
</dbReference>
<reference evidence="4 5" key="1">
    <citation type="submission" date="2024-09" db="EMBL/GenBank/DDBJ databases">
        <authorList>
            <person name="Sun Q."/>
            <person name="Mori K."/>
        </authorList>
    </citation>
    <scope>NUCLEOTIDE SEQUENCE [LARGE SCALE GENOMIC DNA]</scope>
    <source>
        <strain evidence="4 5">TBRC 3947</strain>
    </source>
</reference>
<comment type="catalytic activity">
    <reaction evidence="1">
        <text>beta-D-ribopyranose = beta-D-ribofuranose</text>
        <dbReference type="Rhea" id="RHEA:25432"/>
        <dbReference type="ChEBI" id="CHEBI:27476"/>
        <dbReference type="ChEBI" id="CHEBI:47002"/>
        <dbReference type="EC" id="5.4.99.62"/>
    </reaction>
</comment>
<dbReference type="RefSeq" id="WP_377251321.1">
    <property type="nucleotide sequence ID" value="NZ_JBHLUH010000023.1"/>
</dbReference>
<evidence type="ECO:0000256" key="2">
    <source>
        <dbReference type="ARBA" id="ARBA00023235"/>
    </source>
</evidence>
<dbReference type="InterPro" id="IPR007721">
    <property type="entry name" value="RbsD_FucU"/>
</dbReference>
<evidence type="ECO:0000256" key="3">
    <source>
        <dbReference type="ARBA" id="ARBA00036324"/>
    </source>
</evidence>
<dbReference type="InterPro" id="IPR050443">
    <property type="entry name" value="RbsD/FucU_mutarotase"/>
</dbReference>
<sequence>MINGTIIHPDILAALARSGHTGKVLIVDGHFPSSTFLAPSVPKVFLNLRPGSLTVTEVLAAVLDTVTVESAVAATFEDDEKPDIWADYEKTLPPGVPLVPVKGSQITSAFSDRDTALAIMTGDTRAAACIVLSLGLRAA</sequence>
<dbReference type="PANTHER" id="PTHR31690:SF4">
    <property type="entry name" value="FUCOSE MUTAROTASE"/>
    <property type="match status" value="1"/>
</dbReference>
<dbReference type="SUPFAM" id="SSF102546">
    <property type="entry name" value="RbsD-like"/>
    <property type="match status" value="1"/>
</dbReference>
<dbReference type="PANTHER" id="PTHR31690">
    <property type="entry name" value="FUCOSE MUTAROTASE"/>
    <property type="match status" value="1"/>
</dbReference>
<organism evidence="4 5">
    <name type="scientific">Phytohabitans kaempferiae</name>
    <dbReference type="NCBI Taxonomy" id="1620943"/>
    <lineage>
        <taxon>Bacteria</taxon>
        <taxon>Bacillati</taxon>
        <taxon>Actinomycetota</taxon>
        <taxon>Actinomycetes</taxon>
        <taxon>Micromonosporales</taxon>
        <taxon>Micromonosporaceae</taxon>
    </lineage>
</organism>
<comment type="catalytic activity">
    <reaction evidence="3">
        <text>alpha-L-fucose = beta-L-fucose</text>
        <dbReference type="Rhea" id="RHEA:25580"/>
        <dbReference type="ChEBI" id="CHEBI:42548"/>
        <dbReference type="ChEBI" id="CHEBI:42589"/>
        <dbReference type="EC" id="5.1.3.29"/>
    </reaction>
</comment>
<gene>
    <name evidence="4" type="ORF">ACFFIA_15160</name>
</gene>
<evidence type="ECO:0000256" key="1">
    <source>
        <dbReference type="ARBA" id="ARBA00000223"/>
    </source>
</evidence>
<accession>A0ABV6M3B6</accession>
<protein>
    <submittedName>
        <fullName evidence="4">RbsD/FucU domain-containing protein</fullName>
    </submittedName>
</protein>
<comment type="caution">
    <text evidence="4">The sequence shown here is derived from an EMBL/GenBank/DDBJ whole genome shotgun (WGS) entry which is preliminary data.</text>
</comment>
<dbReference type="Gene3D" id="3.40.1650.10">
    <property type="entry name" value="RbsD-like domain"/>
    <property type="match status" value="1"/>
</dbReference>
<keyword evidence="2" id="KW-0413">Isomerase</keyword>
<name>A0ABV6M3B6_9ACTN</name>
<evidence type="ECO:0000313" key="4">
    <source>
        <dbReference type="EMBL" id="MFC0528999.1"/>
    </source>
</evidence>
<dbReference type="InterPro" id="IPR023750">
    <property type="entry name" value="RbsD-like_sf"/>
</dbReference>
<proteinExistence type="predicted"/>
<dbReference type="Proteomes" id="UP001589867">
    <property type="component" value="Unassembled WGS sequence"/>
</dbReference>
<keyword evidence="5" id="KW-1185">Reference proteome</keyword>
<evidence type="ECO:0000313" key="5">
    <source>
        <dbReference type="Proteomes" id="UP001589867"/>
    </source>
</evidence>